<dbReference type="GO" id="GO:0005829">
    <property type="term" value="C:cytosol"/>
    <property type="evidence" value="ECO:0007669"/>
    <property type="project" value="TreeGrafter"/>
</dbReference>
<evidence type="ECO:0000313" key="10">
    <source>
        <dbReference type="EMBL" id="RFS19208.1"/>
    </source>
</evidence>
<dbReference type="InterPro" id="IPR018050">
    <property type="entry name" value="Pmannose_isomerase-type1_CS"/>
</dbReference>
<dbReference type="Proteomes" id="UP000260644">
    <property type="component" value="Unassembled WGS sequence"/>
</dbReference>
<evidence type="ECO:0000256" key="2">
    <source>
        <dbReference type="ARBA" id="ARBA00010772"/>
    </source>
</evidence>
<accession>A0A3E1Y3E1</accession>
<protein>
    <recommendedName>
        <fullName evidence="3">mannose-6-phosphate isomerase</fullName>
        <ecNumber evidence="3">5.3.1.8</ecNumber>
    </recommendedName>
</protein>
<name>A0A3E1Y3E1_9BACT</name>
<keyword evidence="11" id="KW-1185">Reference proteome</keyword>
<keyword evidence="6 10" id="KW-0413">Isomerase</keyword>
<evidence type="ECO:0000256" key="4">
    <source>
        <dbReference type="ARBA" id="ARBA00022723"/>
    </source>
</evidence>
<dbReference type="NCBIfam" id="TIGR00218">
    <property type="entry name" value="manA"/>
    <property type="match status" value="1"/>
</dbReference>
<evidence type="ECO:0000256" key="8">
    <source>
        <dbReference type="PIRSR" id="PIRSR001480-2"/>
    </source>
</evidence>
<dbReference type="EC" id="5.3.1.8" evidence="3"/>
<dbReference type="GO" id="GO:0009298">
    <property type="term" value="P:GDP-mannose biosynthetic process"/>
    <property type="evidence" value="ECO:0007669"/>
    <property type="project" value="InterPro"/>
</dbReference>
<dbReference type="InterPro" id="IPR046457">
    <property type="entry name" value="PMI_typeI_cat"/>
</dbReference>
<sequence>MKLFRLEGKVQHYAWGGFKYIPELLGLPVTDQPSAEYWMGAHPSAPSTITLADGTTQLNKLIQDAPVAAVGPSVWEKFKELPFLFKILDVKDMLSIQVHPTKIEAEKGFARENAEGIPLNAPNRNYKDDNHKPEIMVALSEFYLLHGFLSEDKLLDILKATPEFASLISIFQNSGYFGLYKHVMEMPQADVETILRPLANRLVPDYNANNLQKTTPAFWAARAVVNDPQSNTKLDRGIFSIYFFNIMKVAPGGAVFQDAGMPHAYLEGQNVELMANSDNVLRGGLTPKHVDVPELLKHTRFEAVVPKIIEGNLSADGLERIYPTPAPDFEVSKIELKAGQTYKHQAKSGEIIILMSGDAKVSNEETSIDLHKGQSVFTEYQANYEITSSTEALLFKATAGL</sequence>
<dbReference type="Gene3D" id="2.60.120.10">
    <property type="entry name" value="Jelly Rolls"/>
    <property type="match status" value="2"/>
</dbReference>
<dbReference type="SUPFAM" id="SSF51182">
    <property type="entry name" value="RmlC-like cupins"/>
    <property type="match status" value="1"/>
</dbReference>
<dbReference type="PANTHER" id="PTHR10309">
    <property type="entry name" value="MANNOSE-6-PHOSPHATE ISOMERASE"/>
    <property type="match status" value="1"/>
</dbReference>
<dbReference type="Pfam" id="PF20511">
    <property type="entry name" value="PMI_typeI_cat"/>
    <property type="match status" value="1"/>
</dbReference>
<dbReference type="Gene3D" id="1.10.441.10">
    <property type="entry name" value="Phosphomannose Isomerase, domain 2"/>
    <property type="match status" value="1"/>
</dbReference>
<proteinExistence type="inferred from homology"/>
<evidence type="ECO:0000256" key="5">
    <source>
        <dbReference type="ARBA" id="ARBA00022833"/>
    </source>
</evidence>
<keyword evidence="4 8" id="KW-0479">Metal-binding</keyword>
<dbReference type="CDD" id="cd07011">
    <property type="entry name" value="cupin_PMI_type_I_N"/>
    <property type="match status" value="1"/>
</dbReference>
<feature type="binding site" evidence="8">
    <location>
        <position position="134"/>
    </location>
    <ligand>
        <name>Zn(2+)</name>
        <dbReference type="ChEBI" id="CHEBI:29105"/>
    </ligand>
</feature>
<dbReference type="GO" id="GO:0005975">
    <property type="term" value="P:carbohydrate metabolic process"/>
    <property type="evidence" value="ECO:0007669"/>
    <property type="project" value="InterPro"/>
</dbReference>
<evidence type="ECO:0000259" key="9">
    <source>
        <dbReference type="Pfam" id="PF20511"/>
    </source>
</evidence>
<dbReference type="PIRSF" id="PIRSF001480">
    <property type="entry name" value="Mannose-6-phosphate_isomerase"/>
    <property type="match status" value="1"/>
</dbReference>
<dbReference type="EMBL" id="QPMM01000015">
    <property type="protein sequence ID" value="RFS19208.1"/>
    <property type="molecule type" value="Genomic_DNA"/>
</dbReference>
<feature type="binding site" evidence="8">
    <location>
        <position position="97"/>
    </location>
    <ligand>
        <name>Zn(2+)</name>
        <dbReference type="ChEBI" id="CHEBI:29105"/>
    </ligand>
</feature>
<evidence type="ECO:0000256" key="6">
    <source>
        <dbReference type="ARBA" id="ARBA00023235"/>
    </source>
</evidence>
<comment type="similarity">
    <text evidence="2">Belongs to the mannose-6-phosphate isomerase type 1 family.</text>
</comment>
<feature type="active site" evidence="7">
    <location>
        <position position="282"/>
    </location>
</feature>
<dbReference type="InterPro" id="IPR011051">
    <property type="entry name" value="RmlC_Cupin_sf"/>
</dbReference>
<dbReference type="RefSeq" id="WP_116978523.1">
    <property type="nucleotide sequence ID" value="NZ_QPMM01000015.1"/>
</dbReference>
<dbReference type="InterPro" id="IPR001250">
    <property type="entry name" value="Man6P_Isoase-1"/>
</dbReference>
<comment type="cofactor">
    <cofactor evidence="8">
        <name>Zn(2+)</name>
        <dbReference type="ChEBI" id="CHEBI:29105"/>
    </cofactor>
    <text evidence="8">Binds 1 zinc ion per subunit.</text>
</comment>
<dbReference type="GO" id="GO:0004476">
    <property type="term" value="F:mannose-6-phosphate isomerase activity"/>
    <property type="evidence" value="ECO:0007669"/>
    <property type="project" value="UniProtKB-EC"/>
</dbReference>
<comment type="caution">
    <text evidence="10">The sequence shown here is derived from an EMBL/GenBank/DDBJ whole genome shotgun (WGS) entry which is preliminary data.</text>
</comment>
<dbReference type="PROSITE" id="PS00965">
    <property type="entry name" value="PMI_I_1"/>
    <property type="match status" value="1"/>
</dbReference>
<dbReference type="InterPro" id="IPR014710">
    <property type="entry name" value="RmlC-like_jellyroll"/>
</dbReference>
<dbReference type="PANTHER" id="PTHR10309:SF0">
    <property type="entry name" value="MANNOSE-6-PHOSPHATE ISOMERASE"/>
    <property type="match status" value="1"/>
</dbReference>
<feature type="domain" description="Phosphomannose isomerase type I catalytic" evidence="9">
    <location>
        <begin position="3"/>
        <end position="148"/>
    </location>
</feature>
<gene>
    <name evidence="10" type="primary">manA</name>
    <name evidence="10" type="ORF">DVR12_24890</name>
</gene>
<evidence type="ECO:0000256" key="3">
    <source>
        <dbReference type="ARBA" id="ARBA00011956"/>
    </source>
</evidence>
<organism evidence="10 11">
    <name type="scientific">Chitinophaga silvatica</name>
    <dbReference type="NCBI Taxonomy" id="2282649"/>
    <lineage>
        <taxon>Bacteria</taxon>
        <taxon>Pseudomonadati</taxon>
        <taxon>Bacteroidota</taxon>
        <taxon>Chitinophagia</taxon>
        <taxon>Chitinophagales</taxon>
        <taxon>Chitinophagaceae</taxon>
        <taxon>Chitinophaga</taxon>
    </lineage>
</organism>
<dbReference type="AlphaFoldDB" id="A0A3E1Y3E1"/>
<evidence type="ECO:0000256" key="7">
    <source>
        <dbReference type="PIRSR" id="PIRSR001480-1"/>
    </source>
</evidence>
<dbReference type="InterPro" id="IPR016305">
    <property type="entry name" value="Mannose-6-P_Isomerase"/>
</dbReference>
<evidence type="ECO:0000313" key="11">
    <source>
        <dbReference type="Proteomes" id="UP000260644"/>
    </source>
</evidence>
<reference evidence="10 11" key="1">
    <citation type="submission" date="2018-07" db="EMBL/GenBank/DDBJ databases">
        <title>Chitinophaga K2CV101002-2 sp. nov., isolated from a monsoon evergreen broad-leaved forest soil.</title>
        <authorList>
            <person name="Lv Y."/>
        </authorList>
    </citation>
    <scope>NUCLEOTIDE SEQUENCE [LARGE SCALE GENOMIC DNA]</scope>
    <source>
        <strain evidence="10 11">GDMCC 1.1288</strain>
    </source>
</reference>
<keyword evidence="5 8" id="KW-0862">Zinc</keyword>
<dbReference type="GO" id="GO:0008270">
    <property type="term" value="F:zinc ion binding"/>
    <property type="evidence" value="ECO:0007669"/>
    <property type="project" value="InterPro"/>
</dbReference>
<dbReference type="OrthoDB" id="9808275at2"/>
<dbReference type="PRINTS" id="PR00714">
    <property type="entry name" value="MAN6PISMRASE"/>
</dbReference>
<comment type="catalytic activity">
    <reaction evidence="1">
        <text>D-mannose 6-phosphate = D-fructose 6-phosphate</text>
        <dbReference type="Rhea" id="RHEA:12356"/>
        <dbReference type="ChEBI" id="CHEBI:58735"/>
        <dbReference type="ChEBI" id="CHEBI:61527"/>
        <dbReference type="EC" id="5.3.1.8"/>
    </reaction>
</comment>
<feature type="binding site" evidence="8">
    <location>
        <position position="263"/>
    </location>
    <ligand>
        <name>Zn(2+)</name>
        <dbReference type="ChEBI" id="CHEBI:29105"/>
    </ligand>
</feature>
<feature type="binding site" evidence="8">
    <location>
        <position position="99"/>
    </location>
    <ligand>
        <name>Zn(2+)</name>
        <dbReference type="ChEBI" id="CHEBI:29105"/>
    </ligand>
</feature>
<evidence type="ECO:0000256" key="1">
    <source>
        <dbReference type="ARBA" id="ARBA00000757"/>
    </source>
</evidence>